<proteinExistence type="inferred from homology"/>
<evidence type="ECO:0000256" key="2">
    <source>
        <dbReference type="ARBA" id="ARBA00023235"/>
    </source>
</evidence>
<evidence type="ECO:0000256" key="3">
    <source>
        <dbReference type="SAM" id="Coils"/>
    </source>
</evidence>
<evidence type="ECO:0000256" key="1">
    <source>
        <dbReference type="ARBA" id="ARBA00008270"/>
    </source>
</evidence>
<name>A0A9Q1CWY7_CONCO</name>
<accession>A0A9Q1CWY7</accession>
<dbReference type="NCBIfam" id="TIGR00654">
    <property type="entry name" value="PhzF_family"/>
    <property type="match status" value="1"/>
</dbReference>
<sequence length="446" mass="49339">MEIPVFLVDAFTNQPFKGNPAAVCLLQNILQDEVYQKIAAEMNLSETAFIVKLNSLDDFASGSRFALRWFTPTNEVPLCGHATLASAAVLFYQKKNLNAALVFETLSGELCVRLHGDSIVMDFPLHKPVAQDPSEVKNIVTATVGGLSVQDLCYSAETKKLLVRLSDSCDRSALTSLRPNATDLLRSDSTGRIKGVIVTVKGTPTVQPGYDFLSRYFAPWNGIPEDPVTGSAHSVLAGYWSEKLGKERMLAFQCSDRGGELQLALRSDGRVNISGHAVIILQGTLSLLDLNDGRITALREIPIQRDFESANVRQIICSSFGLNGAHVILKIRNSRGSLIPLNSSIPANSKHAPYVLEVVKIFQHVVPRPCINATTVICKNIKTRLQSIVRRIEKLEELVPQSKLIHHEKLNQEIKLLSQKLVFLNKRMQMADSQCWGGMFVRPPLW</sequence>
<dbReference type="GO" id="GO:0005737">
    <property type="term" value="C:cytoplasm"/>
    <property type="evidence" value="ECO:0007669"/>
    <property type="project" value="TreeGrafter"/>
</dbReference>
<dbReference type="Gene3D" id="3.10.310.10">
    <property type="entry name" value="Diaminopimelate Epimerase, Chain A, domain 1"/>
    <property type="match status" value="2"/>
</dbReference>
<dbReference type="Proteomes" id="UP001152803">
    <property type="component" value="Unassembled WGS sequence"/>
</dbReference>
<dbReference type="PANTHER" id="PTHR13774:SF17">
    <property type="entry name" value="PHENAZINE BIOSYNTHESIS-LIKE DOMAIN-CONTAINING PROTEIN"/>
    <property type="match status" value="1"/>
</dbReference>
<dbReference type="OrthoDB" id="75169at2759"/>
<protein>
    <recommendedName>
        <fullName evidence="6">Phenazine biosynthesis-like domain-containing protein</fullName>
    </recommendedName>
</protein>
<keyword evidence="3" id="KW-0175">Coiled coil</keyword>
<gene>
    <name evidence="4" type="ORF">COCON_G00223740</name>
</gene>
<dbReference type="InterPro" id="IPR003719">
    <property type="entry name" value="Phenazine_PhzF-like"/>
</dbReference>
<feature type="coiled-coil region" evidence="3">
    <location>
        <begin position="378"/>
        <end position="427"/>
    </location>
</feature>
<comment type="similarity">
    <text evidence="1">Belongs to the PhzF family.</text>
</comment>
<organism evidence="4 5">
    <name type="scientific">Conger conger</name>
    <name type="common">Conger eel</name>
    <name type="synonym">Muraena conger</name>
    <dbReference type="NCBI Taxonomy" id="82655"/>
    <lineage>
        <taxon>Eukaryota</taxon>
        <taxon>Metazoa</taxon>
        <taxon>Chordata</taxon>
        <taxon>Craniata</taxon>
        <taxon>Vertebrata</taxon>
        <taxon>Euteleostomi</taxon>
        <taxon>Actinopterygii</taxon>
        <taxon>Neopterygii</taxon>
        <taxon>Teleostei</taxon>
        <taxon>Anguilliformes</taxon>
        <taxon>Congridae</taxon>
        <taxon>Conger</taxon>
    </lineage>
</organism>
<dbReference type="SUPFAM" id="SSF54506">
    <property type="entry name" value="Diaminopimelate epimerase-like"/>
    <property type="match status" value="1"/>
</dbReference>
<dbReference type="GO" id="GO:0016853">
    <property type="term" value="F:isomerase activity"/>
    <property type="evidence" value="ECO:0007669"/>
    <property type="project" value="UniProtKB-KW"/>
</dbReference>
<comment type="caution">
    <text evidence="4">The sequence shown here is derived from an EMBL/GenBank/DDBJ whole genome shotgun (WGS) entry which is preliminary data.</text>
</comment>
<evidence type="ECO:0008006" key="6">
    <source>
        <dbReference type="Google" id="ProtNLM"/>
    </source>
</evidence>
<keyword evidence="2" id="KW-0413">Isomerase</keyword>
<dbReference type="Pfam" id="PF02567">
    <property type="entry name" value="PhzC-PhzF"/>
    <property type="match status" value="1"/>
</dbReference>
<evidence type="ECO:0000313" key="4">
    <source>
        <dbReference type="EMBL" id="KAJ8250452.1"/>
    </source>
</evidence>
<dbReference type="AlphaFoldDB" id="A0A9Q1CWY7"/>
<reference evidence="4" key="1">
    <citation type="journal article" date="2023" name="Science">
        <title>Genome structures resolve the early diversification of teleost fishes.</title>
        <authorList>
            <person name="Parey E."/>
            <person name="Louis A."/>
            <person name="Montfort J."/>
            <person name="Bouchez O."/>
            <person name="Roques C."/>
            <person name="Iampietro C."/>
            <person name="Lluch J."/>
            <person name="Castinel A."/>
            <person name="Donnadieu C."/>
            <person name="Desvignes T."/>
            <person name="Floi Bucao C."/>
            <person name="Jouanno E."/>
            <person name="Wen M."/>
            <person name="Mejri S."/>
            <person name="Dirks R."/>
            <person name="Jansen H."/>
            <person name="Henkel C."/>
            <person name="Chen W.J."/>
            <person name="Zahm M."/>
            <person name="Cabau C."/>
            <person name="Klopp C."/>
            <person name="Thompson A.W."/>
            <person name="Robinson-Rechavi M."/>
            <person name="Braasch I."/>
            <person name="Lecointre G."/>
            <person name="Bobe J."/>
            <person name="Postlethwait J.H."/>
            <person name="Berthelot C."/>
            <person name="Roest Crollius H."/>
            <person name="Guiguen Y."/>
        </authorList>
    </citation>
    <scope>NUCLEOTIDE SEQUENCE</scope>
    <source>
        <strain evidence="4">Concon-B</strain>
    </source>
</reference>
<keyword evidence="5" id="KW-1185">Reference proteome</keyword>
<dbReference type="EMBL" id="JAFJMO010000018">
    <property type="protein sequence ID" value="KAJ8250452.1"/>
    <property type="molecule type" value="Genomic_DNA"/>
</dbReference>
<evidence type="ECO:0000313" key="5">
    <source>
        <dbReference type="Proteomes" id="UP001152803"/>
    </source>
</evidence>
<dbReference type="PANTHER" id="PTHR13774">
    <property type="entry name" value="PHENAZINE BIOSYNTHESIS PROTEIN"/>
    <property type="match status" value="1"/>
</dbReference>